<dbReference type="PANTHER" id="PTHR23507:SF31">
    <property type="entry name" value="TRANSPORTER, PUTATIVE (AFU_ORTHOLOGUE AFUA_2G14230)-RELATED"/>
    <property type="match status" value="1"/>
</dbReference>
<sequence length="541" mass="60062">MTLLIHVVTTSGAVLLDCCIFGGQVFISKKSMAADLPQDEEESEPFLPGDSGVQEEIRRQVPSDRLRWRVIFTALALILFSEIAIFMHNAPFVRIFEDITCRRWYAKNEPDNIPSDGRIPEEQCKNEAIQSEVAIIRGFEELFDGLVGLACAIPYGNLADKIGRKPVFILSIPAVYLYSAFLITIMWFELPLRLIWISALFFALGGGPPVIIALVWTIVADVANEEQRSTAFMQIGVVSMAAEFVAGAVSGYLTSYNPWLAMFVSLGLLCASVLIILLFPETKGLAIQKGAKERESHELDDLGVDSVDRSRYPMSSNRFVRRTLAKLKSIRQESGFILDDSSVFVLLLTFFVYKISRGAGAFFVQYISKRYGWTIAHANYLTSVKAFFNIFLFTTILPYVASWLGEKKGIKGNRKEFILAKVSIILLFIGTVGQGLAPNIVLLITFLITQTMGAGFAYQIRAIITSLVQSHQVARLYVGITILETAGHLAAGPVSAGVFKWGLQIGGPWVGLPYLLLGSTFLLAAFGTWWVSWQRRKEFAM</sequence>
<feature type="transmembrane region" description="Helical" evidence="5">
    <location>
        <begin position="386"/>
        <end position="405"/>
    </location>
</feature>
<feature type="transmembrane region" description="Helical" evidence="5">
    <location>
        <begin position="443"/>
        <end position="464"/>
    </location>
</feature>
<feature type="transmembrane region" description="Helical" evidence="5">
    <location>
        <begin position="476"/>
        <end position="499"/>
    </location>
</feature>
<comment type="subcellular location">
    <subcellularLocation>
        <location evidence="1">Membrane</location>
        <topology evidence="1">Multi-pass membrane protein</topology>
    </subcellularLocation>
</comment>
<dbReference type="AlphaFoldDB" id="A0A0G2DVI6"/>
<evidence type="ECO:0000256" key="1">
    <source>
        <dbReference type="ARBA" id="ARBA00004141"/>
    </source>
</evidence>
<proteinExistence type="predicted"/>
<keyword evidence="2 5" id="KW-0812">Transmembrane</keyword>
<protein>
    <submittedName>
        <fullName evidence="6">Putative mfs</fullName>
    </submittedName>
</protein>
<organism evidence="6 7">
    <name type="scientific">Phaeomoniella chlamydospora</name>
    <name type="common">Phaeoacremonium chlamydosporum</name>
    <dbReference type="NCBI Taxonomy" id="158046"/>
    <lineage>
        <taxon>Eukaryota</taxon>
        <taxon>Fungi</taxon>
        <taxon>Dikarya</taxon>
        <taxon>Ascomycota</taxon>
        <taxon>Pezizomycotina</taxon>
        <taxon>Eurotiomycetes</taxon>
        <taxon>Chaetothyriomycetidae</taxon>
        <taxon>Phaeomoniellales</taxon>
        <taxon>Phaeomoniellaceae</taxon>
        <taxon>Phaeomoniella</taxon>
    </lineage>
</organism>
<feature type="transmembrane region" description="Helical" evidence="5">
    <location>
        <begin position="259"/>
        <end position="279"/>
    </location>
</feature>
<dbReference type="Gene3D" id="1.20.1250.20">
    <property type="entry name" value="MFS general substrate transporter like domains"/>
    <property type="match status" value="2"/>
</dbReference>
<feature type="transmembrane region" description="Helical" evidence="5">
    <location>
        <begin position="231"/>
        <end position="253"/>
    </location>
</feature>
<dbReference type="InterPro" id="IPR036259">
    <property type="entry name" value="MFS_trans_sf"/>
</dbReference>
<reference evidence="6 7" key="1">
    <citation type="submission" date="2015-05" db="EMBL/GenBank/DDBJ databases">
        <title>Distinctive expansion of gene families associated with plant cell wall degradation and secondary metabolism in the genomes of grapevine trunk pathogens.</title>
        <authorList>
            <person name="Lawrence D.P."/>
            <person name="Travadon R."/>
            <person name="Rolshausen P.E."/>
            <person name="Baumgartner K."/>
        </authorList>
    </citation>
    <scope>NUCLEOTIDE SEQUENCE [LARGE SCALE GENOMIC DNA]</scope>
    <source>
        <strain evidence="6">UCRPC4</strain>
    </source>
</reference>
<dbReference type="GO" id="GO:0016020">
    <property type="term" value="C:membrane"/>
    <property type="evidence" value="ECO:0007669"/>
    <property type="project" value="UniProtKB-SubCell"/>
</dbReference>
<feature type="transmembrane region" description="Helical" evidence="5">
    <location>
        <begin position="167"/>
        <end position="188"/>
    </location>
</feature>
<evidence type="ECO:0000256" key="4">
    <source>
        <dbReference type="ARBA" id="ARBA00023136"/>
    </source>
</evidence>
<feature type="transmembrane region" description="Helical" evidence="5">
    <location>
        <begin position="194"/>
        <end position="219"/>
    </location>
</feature>
<feature type="transmembrane region" description="Helical" evidence="5">
    <location>
        <begin position="417"/>
        <end position="437"/>
    </location>
</feature>
<evidence type="ECO:0000313" key="7">
    <source>
        <dbReference type="Proteomes" id="UP000053317"/>
    </source>
</evidence>
<evidence type="ECO:0000256" key="3">
    <source>
        <dbReference type="ARBA" id="ARBA00022989"/>
    </source>
</evidence>
<accession>A0A0G2DVI6</accession>
<keyword evidence="4 5" id="KW-0472">Membrane</keyword>
<keyword evidence="7" id="KW-1185">Reference proteome</keyword>
<reference evidence="6 7" key="2">
    <citation type="submission" date="2015-05" db="EMBL/GenBank/DDBJ databases">
        <authorList>
            <person name="Morales-Cruz A."/>
            <person name="Amrine K.C."/>
            <person name="Cantu D."/>
        </authorList>
    </citation>
    <scope>NUCLEOTIDE SEQUENCE [LARGE SCALE GENOMIC DNA]</scope>
    <source>
        <strain evidence="6">UCRPC4</strain>
    </source>
</reference>
<name>A0A0G2DVI6_PHACM</name>
<dbReference type="GO" id="GO:0022857">
    <property type="term" value="F:transmembrane transporter activity"/>
    <property type="evidence" value="ECO:0007669"/>
    <property type="project" value="InterPro"/>
</dbReference>
<dbReference type="Proteomes" id="UP000053317">
    <property type="component" value="Unassembled WGS sequence"/>
</dbReference>
<evidence type="ECO:0000256" key="2">
    <source>
        <dbReference type="ARBA" id="ARBA00022692"/>
    </source>
</evidence>
<feature type="transmembrane region" description="Helical" evidence="5">
    <location>
        <begin position="68"/>
        <end position="87"/>
    </location>
</feature>
<gene>
    <name evidence="6" type="ORF">UCRPC4_g06587</name>
</gene>
<dbReference type="OrthoDB" id="194139at2759"/>
<dbReference type="EMBL" id="LCWF01000201">
    <property type="protein sequence ID" value="KKY14932.1"/>
    <property type="molecule type" value="Genomic_DNA"/>
</dbReference>
<comment type="caution">
    <text evidence="6">The sequence shown here is derived from an EMBL/GenBank/DDBJ whole genome shotgun (WGS) entry which is preliminary data.</text>
</comment>
<evidence type="ECO:0000313" key="6">
    <source>
        <dbReference type="EMBL" id="KKY14932.1"/>
    </source>
</evidence>
<keyword evidence="3 5" id="KW-1133">Transmembrane helix</keyword>
<evidence type="ECO:0000256" key="5">
    <source>
        <dbReference type="SAM" id="Phobius"/>
    </source>
</evidence>
<dbReference type="PANTHER" id="PTHR23507">
    <property type="entry name" value="ZGC:174356"/>
    <property type="match status" value="1"/>
</dbReference>
<dbReference type="InterPro" id="IPR011701">
    <property type="entry name" value="MFS"/>
</dbReference>
<feature type="transmembrane region" description="Helical" evidence="5">
    <location>
        <begin position="511"/>
        <end position="531"/>
    </location>
</feature>
<dbReference type="SUPFAM" id="SSF103473">
    <property type="entry name" value="MFS general substrate transporter"/>
    <property type="match status" value="1"/>
</dbReference>
<dbReference type="Pfam" id="PF07690">
    <property type="entry name" value="MFS_1"/>
    <property type="match status" value="1"/>
</dbReference>